<dbReference type="Pfam" id="PF02868">
    <property type="entry name" value="Peptidase_M4_C"/>
    <property type="match status" value="1"/>
</dbReference>
<dbReference type="PANTHER" id="PTHR33794">
    <property type="entry name" value="BACILLOLYSIN"/>
    <property type="match status" value="1"/>
</dbReference>
<dbReference type="Gene3D" id="3.10.450.40">
    <property type="match status" value="1"/>
</dbReference>
<keyword evidence="1" id="KW-0645">Protease</keyword>
<evidence type="ECO:0000313" key="10">
    <source>
        <dbReference type="Proteomes" id="UP000190037"/>
    </source>
</evidence>
<dbReference type="PANTHER" id="PTHR33794:SF1">
    <property type="entry name" value="BACILLOLYSIN"/>
    <property type="match status" value="1"/>
</dbReference>
<dbReference type="SUPFAM" id="SSF55486">
    <property type="entry name" value="Metalloproteases ('zincins'), catalytic domain"/>
    <property type="match status" value="1"/>
</dbReference>
<organism evidence="9 10">
    <name type="scientific">Embleya scabrispora</name>
    <dbReference type="NCBI Taxonomy" id="159449"/>
    <lineage>
        <taxon>Bacteria</taxon>
        <taxon>Bacillati</taxon>
        <taxon>Actinomycetota</taxon>
        <taxon>Actinomycetes</taxon>
        <taxon>Kitasatosporales</taxon>
        <taxon>Streptomycetaceae</taxon>
        <taxon>Embleya</taxon>
    </lineage>
</organism>
<dbReference type="Gene3D" id="3.10.170.10">
    <property type="match status" value="1"/>
</dbReference>
<dbReference type="GO" id="GO:0004222">
    <property type="term" value="F:metalloendopeptidase activity"/>
    <property type="evidence" value="ECO:0007669"/>
    <property type="project" value="InterPro"/>
</dbReference>
<dbReference type="InterPro" id="IPR027268">
    <property type="entry name" value="Peptidase_M4/M1_CTD_sf"/>
</dbReference>
<evidence type="ECO:0000313" key="9">
    <source>
        <dbReference type="EMBL" id="OPC78548.1"/>
    </source>
</evidence>
<evidence type="ECO:0000256" key="6">
    <source>
        <dbReference type="SAM" id="SignalP"/>
    </source>
</evidence>
<dbReference type="InterPro" id="IPR050728">
    <property type="entry name" value="Zinc_Metalloprotease_M4"/>
</dbReference>
<evidence type="ECO:0000256" key="3">
    <source>
        <dbReference type="ARBA" id="ARBA00022801"/>
    </source>
</evidence>
<dbReference type="Pfam" id="PF01447">
    <property type="entry name" value="Peptidase_M4"/>
    <property type="match status" value="1"/>
</dbReference>
<dbReference type="CDD" id="cd09597">
    <property type="entry name" value="M4_TLP"/>
    <property type="match status" value="1"/>
</dbReference>
<keyword evidence="2" id="KW-0479">Metal-binding</keyword>
<evidence type="ECO:0000256" key="5">
    <source>
        <dbReference type="ARBA" id="ARBA00023049"/>
    </source>
</evidence>
<evidence type="ECO:0000256" key="1">
    <source>
        <dbReference type="ARBA" id="ARBA00022670"/>
    </source>
</evidence>
<dbReference type="GO" id="GO:0006508">
    <property type="term" value="P:proteolysis"/>
    <property type="evidence" value="ECO:0007669"/>
    <property type="project" value="UniProtKB-KW"/>
</dbReference>
<keyword evidence="5" id="KW-0482">Metalloprotease</keyword>
<proteinExistence type="predicted"/>
<keyword evidence="6" id="KW-0732">Signal</keyword>
<dbReference type="InterPro" id="IPR013856">
    <property type="entry name" value="Peptidase_M4_domain"/>
</dbReference>
<keyword evidence="3" id="KW-0378">Hydrolase</keyword>
<feature type="chain" id="PRO_5012006966" description="Peptidase M28" evidence="6">
    <location>
        <begin position="24"/>
        <end position="510"/>
    </location>
</feature>
<evidence type="ECO:0008006" key="11">
    <source>
        <dbReference type="Google" id="ProtNLM"/>
    </source>
</evidence>
<dbReference type="Gene3D" id="1.10.390.10">
    <property type="entry name" value="Neutral Protease Domain 2"/>
    <property type="match status" value="1"/>
</dbReference>
<gene>
    <name evidence="9" type="ORF">B4N89_40055</name>
</gene>
<evidence type="ECO:0000256" key="4">
    <source>
        <dbReference type="ARBA" id="ARBA00022833"/>
    </source>
</evidence>
<keyword evidence="4" id="KW-0862">Zinc</keyword>
<dbReference type="EMBL" id="MWQN01000003">
    <property type="protein sequence ID" value="OPC78548.1"/>
    <property type="molecule type" value="Genomic_DNA"/>
</dbReference>
<protein>
    <recommendedName>
        <fullName evidence="11">Peptidase M28</fullName>
    </recommendedName>
</protein>
<evidence type="ECO:0000256" key="2">
    <source>
        <dbReference type="ARBA" id="ARBA00022723"/>
    </source>
</evidence>
<dbReference type="InterPro" id="IPR001570">
    <property type="entry name" value="Peptidase_M4_C_domain"/>
</dbReference>
<feature type="domain" description="Peptidase M4 C-terminal" evidence="8">
    <location>
        <begin position="342"/>
        <end position="500"/>
    </location>
</feature>
<evidence type="ECO:0000259" key="8">
    <source>
        <dbReference type="Pfam" id="PF02868"/>
    </source>
</evidence>
<feature type="domain" description="Peptidase M4" evidence="7">
    <location>
        <begin position="195"/>
        <end position="330"/>
    </location>
</feature>
<evidence type="ECO:0000259" key="7">
    <source>
        <dbReference type="Pfam" id="PF01447"/>
    </source>
</evidence>
<dbReference type="GO" id="GO:0046872">
    <property type="term" value="F:metal ion binding"/>
    <property type="evidence" value="ECO:0007669"/>
    <property type="project" value="UniProtKB-KW"/>
</dbReference>
<dbReference type="AlphaFoldDB" id="A0A1T3NP83"/>
<sequence>MTVGSVLALLAGLGIGTTTPSNAAPPSNSPAAARGAAIEAADRAVSGDSGNLAKAPGERYRRGMVTPWLDNLYSIAYTRTYRGLPVVGGDAAVLADGTGRVRAVETADGPRIDVPTAPTVPAASAEASARTRLAAVDRVETPRLVVQLDPANAHLAWETVVTGRVGNAPSRLHVFVDARSGAVLDTATYDDVHAGTGHSKWNGPDPITITTASSGSTSFMNDLTRPGLTCSKYNGAVLAKTVDDWGNANPTTIETGCVDSMWAAQKEWDMLRDWLGRNGHNGAGGTVPVVVGLPTVNAYFDGNKVLIGHDTKSQWLGAMDIVGHEYGHVVDKTSPGSFMQAGLSEGTGDIFGALTEFYANEPAPFDTPDYTVGEMVFLDGGGPLRHMYNPSLTGDPNCYSSTLPPDEHKASGPLNHWFYLLAEGSNPGGGKPASPTCNHSTVTGVGIKTAGRVFYGGLLSRPSGIDYKKLRTLTVQAAKTLDPTCVVWKATRDAWSAVGVPVQSGEPLCV</sequence>
<dbReference type="Proteomes" id="UP000190037">
    <property type="component" value="Unassembled WGS sequence"/>
</dbReference>
<comment type="caution">
    <text evidence="9">The sequence shown here is derived from an EMBL/GenBank/DDBJ whole genome shotgun (WGS) entry which is preliminary data.</text>
</comment>
<keyword evidence="10" id="KW-1185">Reference proteome</keyword>
<dbReference type="STRING" id="159449.B4N89_40055"/>
<feature type="signal peptide" evidence="6">
    <location>
        <begin position="1"/>
        <end position="23"/>
    </location>
</feature>
<accession>A0A1T3NP83</accession>
<reference evidence="9 10" key="1">
    <citation type="submission" date="2017-03" db="EMBL/GenBank/DDBJ databases">
        <title>Draft genome sequence of Streptomyces scabrisporus NF3, endophyte isolated from Amphipterygium adstringens.</title>
        <authorList>
            <person name="Vazquez M."/>
            <person name="Ceapa C.D."/>
            <person name="Rodriguez Luna D."/>
            <person name="Sanchez Esquivel S."/>
        </authorList>
    </citation>
    <scope>NUCLEOTIDE SEQUENCE [LARGE SCALE GENOMIC DNA]</scope>
    <source>
        <strain evidence="9 10">NF3</strain>
    </source>
</reference>
<name>A0A1T3NP83_9ACTN</name>